<keyword evidence="3 7" id="KW-0378">Hydrolase</keyword>
<dbReference type="GO" id="GO:0046556">
    <property type="term" value="F:alpha-L-arabinofuranosidase activity"/>
    <property type="evidence" value="ECO:0007669"/>
    <property type="project" value="UniProtKB-EC"/>
</dbReference>
<dbReference type="Gene3D" id="2.60.120.200">
    <property type="match status" value="3"/>
</dbReference>
<evidence type="ECO:0000256" key="3">
    <source>
        <dbReference type="ARBA" id="ARBA00022801"/>
    </source>
</evidence>
<dbReference type="InterPro" id="IPR011081">
    <property type="entry name" value="Big_4"/>
</dbReference>
<dbReference type="Pfam" id="PF07532">
    <property type="entry name" value="Big_4"/>
    <property type="match status" value="2"/>
</dbReference>
<dbReference type="InterPro" id="IPR008964">
    <property type="entry name" value="Invasin/intimin_cell_adhesion"/>
</dbReference>
<dbReference type="SUPFAM" id="SSF49899">
    <property type="entry name" value="Concanavalin A-like lectins/glucanases"/>
    <property type="match status" value="3"/>
</dbReference>
<dbReference type="InterPro" id="IPR003343">
    <property type="entry name" value="Big_2"/>
</dbReference>
<accession>A0A4U8Q9J6</accession>
<evidence type="ECO:0000256" key="1">
    <source>
        <dbReference type="ARBA" id="ARBA00009865"/>
    </source>
</evidence>
<feature type="domain" description="BIG2" evidence="6">
    <location>
        <begin position="2961"/>
        <end position="3035"/>
    </location>
</feature>
<dbReference type="Pfam" id="PF20578">
    <property type="entry name" value="aBig_2"/>
    <property type="match status" value="5"/>
</dbReference>
<keyword evidence="4 7" id="KW-0326">Glycosidase</keyword>
<dbReference type="GO" id="GO:0005975">
    <property type="term" value="P:carbohydrate metabolic process"/>
    <property type="evidence" value="ECO:0007669"/>
    <property type="project" value="InterPro"/>
</dbReference>
<reference evidence="7 8" key="1">
    <citation type="journal article" date="2019" name="Anaerobe">
        <title>Detection of Robinsoniella peoriensis in multiple bone samples of a trauma patient.</title>
        <authorList>
            <person name="Schrottner P."/>
            <person name="Hartwich K."/>
            <person name="Bunk B."/>
            <person name="Schober I."/>
            <person name="Helbig S."/>
            <person name="Rudolph W.W."/>
            <person name="Gunzer F."/>
        </authorList>
    </citation>
    <scope>NUCLEOTIDE SEQUENCE [LARGE SCALE GENOMIC DNA]</scope>
    <source>
        <strain evidence="7 8">DSM 106044</strain>
    </source>
</reference>
<evidence type="ECO:0000313" key="8">
    <source>
        <dbReference type="Proteomes" id="UP000306509"/>
    </source>
</evidence>
<gene>
    <name evidence="7" type="ORF">DSM106044_01602</name>
</gene>
<dbReference type="EC" id="3.2.1.55" evidence="7"/>
<evidence type="ECO:0000256" key="4">
    <source>
        <dbReference type="ARBA" id="ARBA00023295"/>
    </source>
</evidence>
<evidence type="ECO:0000259" key="6">
    <source>
        <dbReference type="SMART" id="SM00635"/>
    </source>
</evidence>
<dbReference type="Gene3D" id="1.20.1270.90">
    <property type="entry name" value="AF1782-like"/>
    <property type="match status" value="1"/>
</dbReference>
<dbReference type="CDD" id="cd08983">
    <property type="entry name" value="GH43_Bt3655-like"/>
    <property type="match status" value="1"/>
</dbReference>
<dbReference type="InterPro" id="IPR046780">
    <property type="entry name" value="aBig_2"/>
</dbReference>
<dbReference type="SUPFAM" id="SSF75005">
    <property type="entry name" value="Arabinanase/levansucrase/invertase"/>
    <property type="match status" value="5"/>
</dbReference>
<evidence type="ECO:0000256" key="2">
    <source>
        <dbReference type="ARBA" id="ARBA00022729"/>
    </source>
</evidence>
<dbReference type="InterPro" id="IPR006710">
    <property type="entry name" value="Glyco_hydro_43"/>
</dbReference>
<evidence type="ECO:0000313" key="7">
    <source>
        <dbReference type="EMBL" id="TLD01621.1"/>
    </source>
</evidence>
<feature type="domain" description="BIG2" evidence="6">
    <location>
        <begin position="2792"/>
        <end position="2869"/>
    </location>
</feature>
<comment type="similarity">
    <text evidence="1">Belongs to the glycosyl hydrolase 43 family.</text>
</comment>
<keyword evidence="2 5" id="KW-0732">Signal</keyword>
<dbReference type="Gene3D" id="2.115.10.20">
    <property type="entry name" value="Glycosyl hydrolase domain, family 43"/>
    <property type="match status" value="4"/>
</dbReference>
<feature type="signal peptide" evidence="5">
    <location>
        <begin position="1"/>
        <end position="23"/>
    </location>
</feature>
<organism evidence="7 8">
    <name type="scientific">Robinsoniella peoriensis</name>
    <dbReference type="NCBI Taxonomy" id="180332"/>
    <lineage>
        <taxon>Bacteria</taxon>
        <taxon>Bacillati</taxon>
        <taxon>Bacillota</taxon>
        <taxon>Clostridia</taxon>
        <taxon>Lachnospirales</taxon>
        <taxon>Lachnospiraceae</taxon>
        <taxon>Robinsoniella</taxon>
    </lineage>
</organism>
<dbReference type="Pfam" id="PF13385">
    <property type="entry name" value="Laminin_G_3"/>
    <property type="match status" value="3"/>
</dbReference>
<dbReference type="CDD" id="cd18818">
    <property type="entry name" value="GH43_GbtXyl43B-like"/>
    <property type="match status" value="1"/>
</dbReference>
<protein>
    <submittedName>
        <fullName evidence="7">Extracellular exo-alpha-(1-&gt;5)-L-arabinofuranosidase</fullName>
        <ecNumber evidence="7">3.2.1.55</ecNumber>
    </submittedName>
</protein>
<dbReference type="STRING" id="180332.GCA_000797495_04687"/>
<proteinExistence type="inferred from homology"/>
<dbReference type="SMART" id="SM00635">
    <property type="entry name" value="BID_2"/>
    <property type="match status" value="2"/>
</dbReference>
<dbReference type="SUPFAM" id="SSF49373">
    <property type="entry name" value="Invasin/intimin cell-adhesion fragments"/>
    <property type="match status" value="2"/>
</dbReference>
<dbReference type="Gene3D" id="2.60.40.1080">
    <property type="match status" value="2"/>
</dbReference>
<feature type="chain" id="PRO_5038972244" evidence="5">
    <location>
        <begin position="24"/>
        <end position="3039"/>
    </location>
</feature>
<dbReference type="Proteomes" id="UP000306509">
    <property type="component" value="Unassembled WGS sequence"/>
</dbReference>
<name>A0A4U8Q9J6_9FIRM</name>
<comment type="caution">
    <text evidence="7">The sequence shown here is derived from an EMBL/GenBank/DDBJ whole genome shotgun (WGS) entry which is preliminary data.</text>
</comment>
<dbReference type="PANTHER" id="PTHR43817:SF1">
    <property type="entry name" value="HYDROLASE, FAMILY 43, PUTATIVE (AFU_ORTHOLOGUE AFUA_3G01660)-RELATED"/>
    <property type="match status" value="1"/>
</dbReference>
<dbReference type="InterPro" id="IPR023296">
    <property type="entry name" value="Glyco_hydro_beta-prop_sf"/>
</dbReference>
<evidence type="ECO:0000256" key="5">
    <source>
        <dbReference type="SAM" id="SignalP"/>
    </source>
</evidence>
<dbReference type="Pfam" id="PF04616">
    <property type="entry name" value="Glyco_hydro_43"/>
    <property type="match status" value="3"/>
</dbReference>
<dbReference type="Pfam" id="PF02368">
    <property type="entry name" value="Big_2"/>
    <property type="match status" value="2"/>
</dbReference>
<dbReference type="InterPro" id="IPR013320">
    <property type="entry name" value="ConA-like_dom_sf"/>
</dbReference>
<dbReference type="PANTHER" id="PTHR43817">
    <property type="entry name" value="GLYCOSYL HYDROLASE"/>
    <property type="match status" value="1"/>
</dbReference>
<dbReference type="EMBL" id="QGQD01000036">
    <property type="protein sequence ID" value="TLD01621.1"/>
    <property type="molecule type" value="Genomic_DNA"/>
</dbReference>
<keyword evidence="8" id="KW-1185">Reference proteome</keyword>
<sequence length="3039" mass="333238" precursor="true">MKKKKIVSRMIAGAMAGIMAVTALPQLSMPDVRAEEVFQADQELIAHYPLETDVLDVSGNEYHGAVLGEGVTFTGESLNLPGGKSNSNDYVSLPQGIFDHQDQLTISMWIKNNDTKGNYAAFFFGTKAKGVLPVNYLLLNPCNPKGTYKAVLTDSINESAPYNTEAGIINTVSTIEYMNQWAYYTVVLDTAGEGGNGKTLTAYLNGEHIGTASLTRSVSDFGEGLVSLIGKSEYLEDPLFKGSFRDLRIYGKCLGDTEVNGLYENAFNRNVLLEAKEGLTLGDTSKVIANLTLPETVGNDVSITWESSDPTVIDHTGKVTLSDTLQNVTLTAVLMRNGETVSKEFEVTVIAADGVLAEAMSRVNVPYAITDKTVLPTSLGDGITVSWECSDPSVIAGDGTITAQDQNMQLELKAAIAKGDQLAYKEFVVLVMEKTANYVMSYTRNGNTELTDSMHLAYSADGVEYTSLNYNTGILYPKADLEENAANTIAGTTKRLRSPYLFRMADGKIGVTAVRTDAAGDKNAKGKILLYTTDDLMEYEDYGLISLHTELAVTEPRCEYDGVNKVYRITWKGSDGRLYCSTTADFVEISAPEEITGRENIAVSAQIAGAVPCNVLPVTMSEAQGLTAKLLPIENTGIEEQKFQFATKAGQELTKDDIASVIKAKYSDGTEKEIKVNWDANSLKSINFNKAGTYQINGTAKLTKYPVLNGRADPDIYFYNGKYYFIATGETANQSQINIREADTPLGLFGATDHELIPNVRKPRWAPELHEINGKLYIFLAVGDDWKQVQSSIMELKEGGNPTNKNDWKEAVRVRKQDGSYLYEDGITLDMTYFEVNGISYVCWAQREMTSDRGFGTSDLYIAAIDKENPYQLTSDPMCILRPQYGWDRFDATVDEGPYVIQRDGTVYMTFSGSSVSNTYCVGLLTAAAESDLLDAASWKETGYPILQAESVAGEGGPGHSAFTVDEDGNDLFVYHMKPNGGTRSASARRVHWAADGTPVLDMTVDRELKEEYRSVAGTIIVEEGDVPEDQRIVAADKEALTLNGITENIVKGNLTLSSKGKNGSQITWVSDKEEVISAVSSENKAYAATPAGTVTRGSKDQKVTLRAVIRYGTFEDTKTFNVTVKAKEAAKDYVGYLYAYFSGDESRMDDQQIYFALSKDGITWSDLNENNPVLTSALGDKSVRDPYIIRSAEGDRFYLIATDLDIRNGRYGNQWWTSRDGSKDLIIWESRDLVNWTNHRAVDVGSSIQADHVWAPEAIYDEITGEYLVYWSSSVKTDQYEKSRIYVAKTRDFYTFTEPEVYSDDPNGNIDASILKVGQKYYRLIKDDREAYVTLESADQLLSYGDGEKNRGSVFKKIKNTELESYKGYYEGPTMFRFLNENKWCALVDEYGGAKRGYIPFISEDIGAENSLHLMKDDTYLMPTGAKHGTVIPVTQEEFDALQEKWIVKSNMGQQEEPVLEYNFEEKSDGTITDVSGNGNHGKTYGNAVFKKDAEKGQVLYLDGSSGTYAEFPRGLFDGCDEMTIEMDVKPEITSNFFFTFGVGQDSSKYMFLRTKPGNIRNAITTQGNGKERDVQINGSYQGKWSKVAIVMNGHSMSLYIDGVLADKRDHVRSVSDLGSNLLAYLGKSFYSNDPYFKGSFDNVKVYNRVLSAKELGGDEPELDISKDLLAHYKLEDDGKDASGKQKDAVMGGKGTHFTDGVLCLDGGAKSDKNYVTLPVGLFDGQNSTTISMWIKNKNTKMNTAAFSFSGKKKTGIYPADYFILNPCNTDGYYKAVFTDPAAGSTANPWTTEVGINNSSQNSISTLDYMNQWAYYTVTITKDRITGYLNGKKVGTSEIHNKTVADFGEKLSAYIGASEYADDTFAGNFCDLRIYSREFNMSEVSDLYQNSLPVKQVKEARASLKIGNGLSVTGNLDLPVQAGECTVKWRSGQPAVVEENGTVHFQKDETTVTLTAVISSGAYTEKSVYELTIASEKDAAAGRYRTALSIPKYISCNMQTEVNGEAVIWSSEPKGIIDADGTVHRPAGDQENKEIMVKAVIGDTVITKQATVMAEGGQILSYVVKGGNLYTGEGDLLAASDSRRSDALFLAARDQVSDEFMPLNKGKAVLYVKWDKDQKTNPDNQMGSPVLFRYQDGSLGAAASGNNKKDGIYIWDTRETTSFENERYLVLNTEGKEVQDPDVVYDSMSECYKIFWKDEQGTSYVSMLSNLNAGSTPVITEEADYEKAALSAAVPENAVMEQSAIFEADREEYKAFTKKYETIRNTGVESVVIRANTGDKVTLPETVTADYSDGSTKNLGVKWNQQDLDKIANGQAGTYEISGEVQQDSYAYPFIEERADPHIFYNEDDGYYYSTGSYYEKNMNWNNESDARNNSYRKLDIRRAKTIEGLKTANEHYIMESKIGDRWGSFIWAPEFHKINGKWYCIVGAHDFGTAGIKNDTDWGWCSRSILIPYEGSAEQMKNGGMLNADQWGTPIEMNLPAPANASFDVSYYEDEGGQGYYIIPSAANLYVIKAKGGEGVIPQPEGSPQLIKSGQWPWEYGVYEGSITVNNPEGNDQLVVEGPYLFSYGDKVYISYSAATVDKFYTLGLMMADKGSDIMNPDSWTNINYPVLSSYDTADGSIGGGRHVGGGHNSVVLDEYGNLALVYHARPYPDPHAGKPGAGGLFDPCRHTVVKSINVAFDGTLLFNMTAEEELDPAYKNIKAVVYISGKEAADKTALKELIQNAKKTDTAKYTEASVKVMKEALAKAEAVMNKADASQSETDQAAAALKNAIAKLEPKKEVPVPEKISVQGVQLNKKVFTMKVKSKVTLTAVITPSNASNKAVSWTSSNKSVASVNGNGIILAGKPGTAVVTVCTADGGKKASCTITVKAPVIKLNARAITLQVKKTTTAVKISSSSPAGEKIRSAKSGNKKLVSVKVKKGKLSITGKKKGSTYITVTSTLGGKVKLNVKVQTGKVVTKSIKLDKKLKIPKGKSLALKAVRYPVTATEKLEWTSSNKKVAKVTSKGLVKAKKNGTTTITVKSSNGKSAKCKITVK</sequence>
<dbReference type="RefSeq" id="WP_161597305.1">
    <property type="nucleotide sequence ID" value="NZ_QGQD01000036.1"/>
</dbReference>